<sequence>MGSVHVDHWIAQRPAPQRQMFEELRYLIKSQSSDISEKISWSIPFFYFNGPLCYLKPDAEGGIAVSFMKGYLMDQTEFPLLEQQGRKQVRSILLQSVEEIASSNLEIYLQVAMSLNAEK</sequence>
<protein>
    <recommendedName>
        <fullName evidence="1">YdhG-like domain-containing protein</fullName>
    </recommendedName>
</protein>
<reference evidence="2 3" key="1">
    <citation type="submission" date="2021-12" db="EMBL/GenBank/DDBJ databases">
        <title>Genome sequencing of bacteria with rrn-lacking chromosome and rrn-plasmid.</title>
        <authorList>
            <person name="Anda M."/>
            <person name="Iwasaki W."/>
        </authorList>
    </citation>
    <scope>NUCLEOTIDE SEQUENCE [LARGE SCALE GENOMIC DNA]</scope>
    <source>
        <strain evidence="2 3">NBRC 101262</strain>
        <plasmid evidence="2 3">pPP3</plasmid>
    </source>
</reference>
<gene>
    <name evidence="2" type="ORF">PEPS_37850</name>
</gene>
<dbReference type="SUPFAM" id="SSF159888">
    <property type="entry name" value="YdhG-like"/>
    <property type="match status" value="1"/>
</dbReference>
<dbReference type="EMBL" id="AP025295">
    <property type="protein sequence ID" value="BDD01505.1"/>
    <property type="molecule type" value="Genomic_DNA"/>
</dbReference>
<dbReference type="Pfam" id="PF08818">
    <property type="entry name" value="DUF1801"/>
    <property type="match status" value="1"/>
</dbReference>
<dbReference type="RefSeq" id="WP_338398967.1">
    <property type="nucleotide sequence ID" value="NZ_AP025295.1"/>
</dbReference>
<evidence type="ECO:0000259" key="1">
    <source>
        <dbReference type="Pfam" id="PF08818"/>
    </source>
</evidence>
<organism evidence="2 3">
    <name type="scientific">Persicobacter psychrovividus</name>
    <dbReference type="NCBI Taxonomy" id="387638"/>
    <lineage>
        <taxon>Bacteria</taxon>
        <taxon>Pseudomonadati</taxon>
        <taxon>Bacteroidota</taxon>
        <taxon>Cytophagia</taxon>
        <taxon>Cytophagales</taxon>
        <taxon>Persicobacteraceae</taxon>
        <taxon>Persicobacter</taxon>
    </lineage>
</organism>
<dbReference type="InterPro" id="IPR014922">
    <property type="entry name" value="YdhG-like"/>
</dbReference>
<keyword evidence="3" id="KW-1185">Reference proteome</keyword>
<dbReference type="Gene3D" id="3.90.1150.200">
    <property type="match status" value="1"/>
</dbReference>
<keyword evidence="2" id="KW-0614">Plasmid</keyword>
<feature type="domain" description="YdhG-like" evidence="1">
    <location>
        <begin position="17"/>
        <end position="112"/>
    </location>
</feature>
<proteinExistence type="predicted"/>
<evidence type="ECO:0000313" key="2">
    <source>
        <dbReference type="EMBL" id="BDD01505.1"/>
    </source>
</evidence>
<evidence type="ECO:0000313" key="3">
    <source>
        <dbReference type="Proteomes" id="UP001354989"/>
    </source>
</evidence>
<accession>A0ABM7VKL0</accession>
<name>A0ABM7VKL0_9BACT</name>
<geneLocation type="plasmid" evidence="2 3">
    <name>pPP3</name>
</geneLocation>
<dbReference type="Proteomes" id="UP001354989">
    <property type="component" value="Plasmid pPP3"/>
</dbReference>